<evidence type="ECO:0000259" key="1">
    <source>
        <dbReference type="PROSITE" id="PS50878"/>
    </source>
</evidence>
<dbReference type="InterPro" id="IPR043128">
    <property type="entry name" value="Rev_trsase/Diguanyl_cyclase"/>
</dbReference>
<dbReference type="AlphaFoldDB" id="A0A0K0FTC6"/>
<name>A0A0K0FTC6_STRVS</name>
<dbReference type="Proteomes" id="UP000035680">
    <property type="component" value="Unassembled WGS sequence"/>
</dbReference>
<reference evidence="2" key="1">
    <citation type="submission" date="2014-07" db="EMBL/GenBank/DDBJ databases">
        <authorList>
            <person name="Martin A.A"/>
            <person name="De Silva N."/>
        </authorList>
    </citation>
    <scope>NUCLEOTIDE SEQUENCE</scope>
</reference>
<dbReference type="InterPro" id="IPR000477">
    <property type="entry name" value="RT_dom"/>
</dbReference>
<organism evidence="2 3">
    <name type="scientific">Strongyloides venezuelensis</name>
    <name type="common">Threadworm</name>
    <dbReference type="NCBI Taxonomy" id="75913"/>
    <lineage>
        <taxon>Eukaryota</taxon>
        <taxon>Metazoa</taxon>
        <taxon>Ecdysozoa</taxon>
        <taxon>Nematoda</taxon>
        <taxon>Chromadorea</taxon>
        <taxon>Rhabditida</taxon>
        <taxon>Tylenchina</taxon>
        <taxon>Panagrolaimomorpha</taxon>
        <taxon>Strongyloidoidea</taxon>
        <taxon>Strongyloididae</taxon>
        <taxon>Strongyloides</taxon>
    </lineage>
</organism>
<dbReference type="PROSITE" id="PS50878">
    <property type="entry name" value="RT_POL"/>
    <property type="match status" value="1"/>
</dbReference>
<feature type="domain" description="Reverse transcriptase" evidence="1">
    <location>
        <begin position="24"/>
        <end position="345"/>
    </location>
</feature>
<accession>A0A0K0FTC6</accession>
<dbReference type="InterPro" id="IPR043502">
    <property type="entry name" value="DNA/RNA_pol_sf"/>
</dbReference>
<dbReference type="STRING" id="75913.A0A0K0FTC6"/>
<keyword evidence="2" id="KW-1185">Reference proteome</keyword>
<dbReference type="PANTHER" id="PTHR35450">
    <property type="entry name" value="REVERSE TRANSCRIPTASE DOMAIN-CONTAINING PROTEIN"/>
    <property type="match status" value="1"/>
</dbReference>
<evidence type="ECO:0000313" key="3">
    <source>
        <dbReference type="WBParaSite" id="SVE_1517700.1"/>
    </source>
</evidence>
<dbReference type="Pfam" id="PF00078">
    <property type="entry name" value="RVT_1"/>
    <property type="match status" value="1"/>
</dbReference>
<protein>
    <submittedName>
        <fullName evidence="3">Reverse transcriptase domain-containing protein</fullName>
    </submittedName>
</protein>
<dbReference type="PANTHER" id="PTHR35450:SF2">
    <property type="entry name" value="REVERSE TRANSCRIPTASE DOMAIN-CONTAINING PROTEIN"/>
    <property type="match status" value="1"/>
</dbReference>
<evidence type="ECO:0000313" key="2">
    <source>
        <dbReference type="Proteomes" id="UP000035680"/>
    </source>
</evidence>
<sequence>MNFIKKNTCTEPVIIKEWGEHVMNKEIEEPKKCEFIENYFEETLKYTQNWKCPGENMRPVYLFKKLLMAKLFLKKWIVGVLEERIPITEYDVKGIAYAIYKSGEKTEGKNYRFINTLNSHYKIFMKYLNRCVRVWCKEVIPNNQFAGKSGVNGALDIAITNRVIQEMGNFAQGWYDMRKAYDSVDHTSLTIIIKSVKEIPLHIKKILCKIPNYYKFSVANRLPDKDENSKVMKVKKRKWTKLNRGIYQGCAMASWLFCLCLEPLQWKMKQVVDQIDLYGKKKVDILLFMDDIKGFGKSEKELQKITNLITNYGKEIGLELNIDKTEISLPEEDKIIQYKYMGIYESQKSTCDEVNAEKLLAKIDDKMNKIFNSRLNIKNIIKAINGCVIPTCTHTFFHEFSDEERINLEKSVDIRIRGYMNTKGMKLSTISNARCYLPPRKLGLGLRSAEVEMDKAIMKNLVHIILSPHLKDRAITVAKKDGINFQLDAENMKVKINNVEFNTLKIKEAKHKASELINEFAEKKWEDFYRGKKMFPQIVGEMSIECPWLNKGNVTPEVFKKALMYQDNSCNKLNSPGNTETKCILCNERDNSKHVMSDCGDKKMVKKRKNRHDRVLATIINSISYEKTNKLIYMNDLRKVHQLGNMKVAVDQPNYISGETIHHSRPDIIIEKEKEIIIAELSIVTPLHLLSTKKLKEQRYMVNGQEELITLQENFKEGPNFCNYLSKHTDKNVTFISLIMGPMGELDGLNNKCWIEFTKRIRLSNEMIWRASKEAAQQSLYIIDQYIKDKVDYTKNKDERNYQMNQEQMISRK</sequence>
<dbReference type="SUPFAM" id="SSF56672">
    <property type="entry name" value="DNA/RNA polymerases"/>
    <property type="match status" value="1"/>
</dbReference>
<proteinExistence type="predicted"/>
<reference evidence="3" key="2">
    <citation type="submission" date="2015-08" db="UniProtKB">
        <authorList>
            <consortium name="WormBaseParasite"/>
        </authorList>
    </citation>
    <scope>IDENTIFICATION</scope>
</reference>
<dbReference type="WBParaSite" id="SVE_1517700.1">
    <property type="protein sequence ID" value="SVE_1517700.1"/>
    <property type="gene ID" value="SVE_1517700"/>
</dbReference>
<dbReference type="Gene3D" id="3.30.70.270">
    <property type="match status" value="1"/>
</dbReference>